<accession>A0A9N8H4P4</accession>
<evidence type="ECO:0000313" key="3">
    <source>
        <dbReference type="Proteomes" id="UP001153069"/>
    </source>
</evidence>
<reference evidence="2" key="1">
    <citation type="submission" date="2020-06" db="EMBL/GenBank/DDBJ databases">
        <authorList>
            <consortium name="Plant Systems Biology data submission"/>
        </authorList>
    </citation>
    <scope>NUCLEOTIDE SEQUENCE</scope>
    <source>
        <strain evidence="2">D6</strain>
    </source>
</reference>
<name>A0A9N8H4P4_9STRA</name>
<proteinExistence type="predicted"/>
<dbReference type="AlphaFoldDB" id="A0A9N8H4P4"/>
<sequence length="203" mass="22313">MPIPEYVYVMHGADDDDDAFLSWSDEDNNDRGSHQMKLARDCPRHSMNSLQTRWSRWDASHAAVSGSSADATKINFDWGQPNGTRTNTAMLSDTVPSSVLDRLSSAANIPVHNRIHAAEEKLTIAFPKPGVITKARSLPRSDSKMSSKLRSSPPKLRSSPPKLPRSSRCACAPPKPPVRRLSMAISETSECDCDAKKIHSCPC</sequence>
<evidence type="ECO:0000256" key="1">
    <source>
        <dbReference type="SAM" id="MobiDB-lite"/>
    </source>
</evidence>
<gene>
    <name evidence="2" type="ORF">SEMRO_11_G008630.1</name>
</gene>
<feature type="compositionally biased region" description="Low complexity" evidence="1">
    <location>
        <begin position="146"/>
        <end position="168"/>
    </location>
</feature>
<feature type="region of interest" description="Disordered" evidence="1">
    <location>
        <begin position="135"/>
        <end position="177"/>
    </location>
</feature>
<dbReference type="EMBL" id="CAICTM010000011">
    <property type="protein sequence ID" value="CAB9496903.1"/>
    <property type="molecule type" value="Genomic_DNA"/>
</dbReference>
<keyword evidence="3" id="KW-1185">Reference proteome</keyword>
<organism evidence="2 3">
    <name type="scientific">Seminavis robusta</name>
    <dbReference type="NCBI Taxonomy" id="568900"/>
    <lineage>
        <taxon>Eukaryota</taxon>
        <taxon>Sar</taxon>
        <taxon>Stramenopiles</taxon>
        <taxon>Ochrophyta</taxon>
        <taxon>Bacillariophyta</taxon>
        <taxon>Bacillariophyceae</taxon>
        <taxon>Bacillariophycidae</taxon>
        <taxon>Naviculales</taxon>
        <taxon>Naviculaceae</taxon>
        <taxon>Seminavis</taxon>
    </lineage>
</organism>
<comment type="caution">
    <text evidence="2">The sequence shown here is derived from an EMBL/GenBank/DDBJ whole genome shotgun (WGS) entry which is preliminary data.</text>
</comment>
<protein>
    <submittedName>
        <fullName evidence="2">Uncharacterized protein</fullName>
    </submittedName>
</protein>
<evidence type="ECO:0000313" key="2">
    <source>
        <dbReference type="EMBL" id="CAB9496903.1"/>
    </source>
</evidence>
<dbReference type="Proteomes" id="UP001153069">
    <property type="component" value="Unassembled WGS sequence"/>
</dbReference>